<organism evidence="3 4">
    <name type="scientific">Thamnocephalis sphaerospora</name>
    <dbReference type="NCBI Taxonomy" id="78915"/>
    <lineage>
        <taxon>Eukaryota</taxon>
        <taxon>Fungi</taxon>
        <taxon>Fungi incertae sedis</taxon>
        <taxon>Zoopagomycota</taxon>
        <taxon>Zoopagomycotina</taxon>
        <taxon>Zoopagomycetes</taxon>
        <taxon>Zoopagales</taxon>
        <taxon>Sigmoideomycetaceae</taxon>
        <taxon>Thamnocephalis</taxon>
    </lineage>
</organism>
<evidence type="ECO:0000313" key="4">
    <source>
        <dbReference type="Proteomes" id="UP000271241"/>
    </source>
</evidence>
<dbReference type="InterPro" id="IPR027417">
    <property type="entry name" value="P-loop_NTPase"/>
</dbReference>
<dbReference type="PANTHER" id="PTHR23070">
    <property type="entry name" value="BCS1 AAA-TYPE ATPASE"/>
    <property type="match status" value="1"/>
</dbReference>
<feature type="non-terminal residue" evidence="3">
    <location>
        <position position="175"/>
    </location>
</feature>
<accession>A0A4P9XP64</accession>
<dbReference type="AlphaFoldDB" id="A0A4P9XP64"/>
<dbReference type="Pfam" id="PF00004">
    <property type="entry name" value="AAA"/>
    <property type="match status" value="1"/>
</dbReference>
<gene>
    <name evidence="3" type="ORF">THASP1DRAFT_3284</name>
</gene>
<dbReference type="STRING" id="78915.A0A4P9XP64"/>
<dbReference type="GO" id="GO:0005524">
    <property type="term" value="F:ATP binding"/>
    <property type="evidence" value="ECO:0007669"/>
    <property type="project" value="InterPro"/>
</dbReference>
<feature type="domain" description="AAA+ ATPase" evidence="2">
    <location>
        <begin position="35"/>
        <end position="167"/>
    </location>
</feature>
<sequence>LDAVALDATQEAALRHDLAVFLAGRSVYSRMGLPYRRGYMFHGKPGTGKTTLINAIAAELRRDIYHMNLRLFKSDSSLYSAFSSVPKDQIIVLEDIDAMSKVCHRRDAPLDLLRRTFTLSALLACLDGQVVNEGNIVIMTTNHPELLDPALTRAGRIDLKLELGYATRYQIRRMY</sequence>
<feature type="non-terminal residue" evidence="3">
    <location>
        <position position="1"/>
    </location>
</feature>
<evidence type="ECO:0000256" key="1">
    <source>
        <dbReference type="ARBA" id="ARBA00007448"/>
    </source>
</evidence>
<dbReference type="EMBL" id="KZ992673">
    <property type="protein sequence ID" value="RKP07784.1"/>
    <property type="molecule type" value="Genomic_DNA"/>
</dbReference>
<keyword evidence="4" id="KW-1185">Reference proteome</keyword>
<dbReference type="InterPro" id="IPR003593">
    <property type="entry name" value="AAA+_ATPase"/>
</dbReference>
<name>A0A4P9XP64_9FUNG</name>
<reference evidence="4" key="1">
    <citation type="journal article" date="2018" name="Nat. Microbiol.">
        <title>Leveraging single-cell genomics to expand the fungal tree of life.</title>
        <authorList>
            <person name="Ahrendt S.R."/>
            <person name="Quandt C.A."/>
            <person name="Ciobanu D."/>
            <person name="Clum A."/>
            <person name="Salamov A."/>
            <person name="Andreopoulos B."/>
            <person name="Cheng J.F."/>
            <person name="Woyke T."/>
            <person name="Pelin A."/>
            <person name="Henrissat B."/>
            <person name="Reynolds N.K."/>
            <person name="Benny G.L."/>
            <person name="Smith M.E."/>
            <person name="James T.Y."/>
            <person name="Grigoriev I.V."/>
        </authorList>
    </citation>
    <scope>NUCLEOTIDE SEQUENCE [LARGE SCALE GENOMIC DNA]</scope>
    <source>
        <strain evidence="4">RSA 1356</strain>
    </source>
</reference>
<comment type="similarity">
    <text evidence="1">Belongs to the AAA ATPase family. BCS1 subfamily.</text>
</comment>
<evidence type="ECO:0000259" key="2">
    <source>
        <dbReference type="SMART" id="SM00382"/>
    </source>
</evidence>
<keyword evidence="3" id="KW-0378">Hydrolase</keyword>
<proteinExistence type="inferred from homology"/>
<dbReference type="InterPro" id="IPR003959">
    <property type="entry name" value="ATPase_AAA_core"/>
</dbReference>
<evidence type="ECO:0000313" key="3">
    <source>
        <dbReference type="EMBL" id="RKP07784.1"/>
    </source>
</evidence>
<dbReference type="SUPFAM" id="SSF52540">
    <property type="entry name" value="P-loop containing nucleoside triphosphate hydrolases"/>
    <property type="match status" value="1"/>
</dbReference>
<dbReference type="GO" id="GO:0016887">
    <property type="term" value="F:ATP hydrolysis activity"/>
    <property type="evidence" value="ECO:0007669"/>
    <property type="project" value="InterPro"/>
</dbReference>
<dbReference type="InterPro" id="IPR050747">
    <property type="entry name" value="Mitochondrial_chaperone_BCS1"/>
</dbReference>
<dbReference type="Gene3D" id="3.40.50.300">
    <property type="entry name" value="P-loop containing nucleotide triphosphate hydrolases"/>
    <property type="match status" value="1"/>
</dbReference>
<protein>
    <submittedName>
        <fullName evidence="3">P-loop containing nucleoside triphosphate hydrolase protein</fullName>
    </submittedName>
</protein>
<dbReference type="OrthoDB" id="10251412at2759"/>
<dbReference type="Proteomes" id="UP000271241">
    <property type="component" value="Unassembled WGS sequence"/>
</dbReference>
<dbReference type="SMART" id="SM00382">
    <property type="entry name" value="AAA"/>
    <property type="match status" value="1"/>
</dbReference>